<name>A0A8T0NK27_PANVG</name>
<dbReference type="Proteomes" id="UP000823388">
    <property type="component" value="Chromosome 9K"/>
</dbReference>
<sequence length="173" mass="18466">MCDSDGHHCGSATRDGSRNRKKTEPRQSRHGIAIGRADTGLRSSKSARPSPPAPLGGAQGRASGGNRSSRGGRRRIAALGERRGGRDGGSNAPSQPQIRGAGRGRLRSQGRGKAAGQGSERELAEGLDLRGEARERTRKETRGVVETGVWRALSLPCARGEREREEVKEQILD</sequence>
<protein>
    <submittedName>
        <fullName evidence="2">Uncharacterized protein</fullName>
    </submittedName>
</protein>
<gene>
    <name evidence="2" type="ORF">PVAP13_9KG190500</name>
</gene>
<reference evidence="2" key="1">
    <citation type="submission" date="2020-05" db="EMBL/GenBank/DDBJ databases">
        <title>WGS assembly of Panicum virgatum.</title>
        <authorList>
            <person name="Lovell J.T."/>
            <person name="Jenkins J."/>
            <person name="Shu S."/>
            <person name="Juenger T.E."/>
            <person name="Schmutz J."/>
        </authorList>
    </citation>
    <scope>NUCLEOTIDE SEQUENCE</scope>
    <source>
        <strain evidence="2">AP13</strain>
    </source>
</reference>
<evidence type="ECO:0000256" key="1">
    <source>
        <dbReference type="SAM" id="MobiDB-lite"/>
    </source>
</evidence>
<feature type="compositionally biased region" description="Basic and acidic residues" evidence="1">
    <location>
        <begin position="119"/>
        <end position="141"/>
    </location>
</feature>
<feature type="compositionally biased region" description="Basic and acidic residues" evidence="1">
    <location>
        <begin position="15"/>
        <end position="27"/>
    </location>
</feature>
<accession>A0A8T0NK27</accession>
<dbReference type="EMBL" id="CM029053">
    <property type="protein sequence ID" value="KAG2548472.1"/>
    <property type="molecule type" value="Genomic_DNA"/>
</dbReference>
<keyword evidence="3" id="KW-1185">Reference proteome</keyword>
<feature type="region of interest" description="Disordered" evidence="1">
    <location>
        <begin position="1"/>
        <end position="141"/>
    </location>
</feature>
<evidence type="ECO:0000313" key="2">
    <source>
        <dbReference type="EMBL" id="KAG2548472.1"/>
    </source>
</evidence>
<dbReference type="AlphaFoldDB" id="A0A8T0NK27"/>
<organism evidence="2 3">
    <name type="scientific">Panicum virgatum</name>
    <name type="common">Blackwell switchgrass</name>
    <dbReference type="NCBI Taxonomy" id="38727"/>
    <lineage>
        <taxon>Eukaryota</taxon>
        <taxon>Viridiplantae</taxon>
        <taxon>Streptophyta</taxon>
        <taxon>Embryophyta</taxon>
        <taxon>Tracheophyta</taxon>
        <taxon>Spermatophyta</taxon>
        <taxon>Magnoliopsida</taxon>
        <taxon>Liliopsida</taxon>
        <taxon>Poales</taxon>
        <taxon>Poaceae</taxon>
        <taxon>PACMAD clade</taxon>
        <taxon>Panicoideae</taxon>
        <taxon>Panicodae</taxon>
        <taxon>Paniceae</taxon>
        <taxon>Panicinae</taxon>
        <taxon>Panicum</taxon>
        <taxon>Panicum sect. Hiantes</taxon>
    </lineage>
</organism>
<comment type="caution">
    <text evidence="2">The sequence shown here is derived from an EMBL/GenBank/DDBJ whole genome shotgun (WGS) entry which is preliminary data.</text>
</comment>
<evidence type="ECO:0000313" key="3">
    <source>
        <dbReference type="Proteomes" id="UP000823388"/>
    </source>
</evidence>
<proteinExistence type="predicted"/>